<reference evidence="2" key="1">
    <citation type="submission" date="2021-03" db="EMBL/GenBank/DDBJ databases">
        <title>Draft genome sequence of rust myrtle Austropuccinia psidii MF-1, a brazilian biotype.</title>
        <authorList>
            <person name="Quecine M.C."/>
            <person name="Pachon D.M.R."/>
            <person name="Bonatelli M.L."/>
            <person name="Correr F.H."/>
            <person name="Franceschini L.M."/>
            <person name="Leite T.F."/>
            <person name="Margarido G.R.A."/>
            <person name="Almeida C.A."/>
            <person name="Ferrarezi J.A."/>
            <person name="Labate C.A."/>
        </authorList>
    </citation>
    <scope>NUCLEOTIDE SEQUENCE</scope>
    <source>
        <strain evidence="2">MF-1</strain>
    </source>
</reference>
<evidence type="ECO:0000256" key="1">
    <source>
        <dbReference type="SAM" id="MobiDB-lite"/>
    </source>
</evidence>
<keyword evidence="3" id="KW-1185">Reference proteome</keyword>
<sequence length="112" mass="12571">MSPVQLRNLGIPRSKPEDGKGLLRTRRPGTGHFGNSGGWEETAGNHTHSAIHLPIHQKPQTRALERYGSRFSAPPSPQNSIPMEHVKKEFQPRITLGRTWGKFPEDLSQRDS</sequence>
<comment type="caution">
    <text evidence="2">The sequence shown here is derived from an EMBL/GenBank/DDBJ whole genome shotgun (WGS) entry which is preliminary data.</text>
</comment>
<organism evidence="2 3">
    <name type="scientific">Austropuccinia psidii MF-1</name>
    <dbReference type="NCBI Taxonomy" id="1389203"/>
    <lineage>
        <taxon>Eukaryota</taxon>
        <taxon>Fungi</taxon>
        <taxon>Dikarya</taxon>
        <taxon>Basidiomycota</taxon>
        <taxon>Pucciniomycotina</taxon>
        <taxon>Pucciniomycetes</taxon>
        <taxon>Pucciniales</taxon>
        <taxon>Sphaerophragmiaceae</taxon>
        <taxon>Austropuccinia</taxon>
    </lineage>
</organism>
<dbReference type="EMBL" id="AVOT02013095">
    <property type="protein sequence ID" value="MBW0495431.1"/>
    <property type="molecule type" value="Genomic_DNA"/>
</dbReference>
<protein>
    <submittedName>
        <fullName evidence="2">Uncharacterized protein</fullName>
    </submittedName>
</protein>
<gene>
    <name evidence="2" type="ORF">O181_035146</name>
</gene>
<accession>A0A9Q3H8P4</accession>
<evidence type="ECO:0000313" key="2">
    <source>
        <dbReference type="EMBL" id="MBW0495431.1"/>
    </source>
</evidence>
<evidence type="ECO:0000313" key="3">
    <source>
        <dbReference type="Proteomes" id="UP000765509"/>
    </source>
</evidence>
<proteinExistence type="predicted"/>
<feature type="region of interest" description="Disordered" evidence="1">
    <location>
        <begin position="1"/>
        <end position="44"/>
    </location>
</feature>
<name>A0A9Q3H8P4_9BASI</name>
<dbReference type="Proteomes" id="UP000765509">
    <property type="component" value="Unassembled WGS sequence"/>
</dbReference>
<dbReference type="AlphaFoldDB" id="A0A9Q3H8P4"/>